<dbReference type="EMBL" id="UINC01069033">
    <property type="protein sequence ID" value="SVC02098.1"/>
    <property type="molecule type" value="Genomic_DNA"/>
</dbReference>
<evidence type="ECO:0000259" key="4">
    <source>
        <dbReference type="Pfam" id="PF22725"/>
    </source>
</evidence>
<dbReference type="AlphaFoldDB" id="A0A382IRB4"/>
<evidence type="ECO:0008006" key="6">
    <source>
        <dbReference type="Google" id="ProtNLM"/>
    </source>
</evidence>
<dbReference type="GO" id="GO:0016491">
    <property type="term" value="F:oxidoreductase activity"/>
    <property type="evidence" value="ECO:0007669"/>
    <property type="project" value="UniProtKB-KW"/>
</dbReference>
<dbReference type="Gene3D" id="3.40.50.720">
    <property type="entry name" value="NAD(P)-binding Rossmann-like Domain"/>
    <property type="match status" value="1"/>
</dbReference>
<organism evidence="5">
    <name type="scientific">marine metagenome</name>
    <dbReference type="NCBI Taxonomy" id="408172"/>
    <lineage>
        <taxon>unclassified sequences</taxon>
        <taxon>metagenomes</taxon>
        <taxon>ecological metagenomes</taxon>
    </lineage>
</organism>
<proteinExistence type="predicted"/>
<feature type="domain" description="GFO/IDH/MocA-like oxidoreductase" evidence="4">
    <location>
        <begin position="134"/>
        <end position="266"/>
    </location>
</feature>
<dbReference type="PANTHER" id="PTHR43818:SF11">
    <property type="entry name" value="BCDNA.GH03377"/>
    <property type="match status" value="1"/>
</dbReference>
<dbReference type="PANTHER" id="PTHR43818">
    <property type="entry name" value="BCDNA.GH03377"/>
    <property type="match status" value="1"/>
</dbReference>
<feature type="non-terminal residue" evidence="5">
    <location>
        <position position="309"/>
    </location>
</feature>
<dbReference type="Pfam" id="PF22725">
    <property type="entry name" value="GFO_IDH_MocA_C3"/>
    <property type="match status" value="1"/>
</dbReference>
<name>A0A382IRB4_9ZZZZ</name>
<evidence type="ECO:0000256" key="1">
    <source>
        <dbReference type="ARBA" id="ARBA00023002"/>
    </source>
</evidence>
<gene>
    <name evidence="5" type="ORF">METZ01_LOCUS254952</name>
</gene>
<dbReference type="GO" id="GO:0000166">
    <property type="term" value="F:nucleotide binding"/>
    <property type="evidence" value="ECO:0007669"/>
    <property type="project" value="InterPro"/>
</dbReference>
<dbReference type="SUPFAM" id="SSF51735">
    <property type="entry name" value="NAD(P)-binding Rossmann-fold domains"/>
    <property type="match status" value="1"/>
</dbReference>
<dbReference type="InterPro" id="IPR036291">
    <property type="entry name" value="NAD(P)-bd_dom_sf"/>
</dbReference>
<feature type="domain" description="Gfo/Idh/MocA-like oxidoreductase N-terminal" evidence="3">
    <location>
        <begin position="6"/>
        <end position="123"/>
    </location>
</feature>
<dbReference type="Gene3D" id="3.30.360.10">
    <property type="entry name" value="Dihydrodipicolinate Reductase, domain 2"/>
    <property type="match status" value="1"/>
</dbReference>
<dbReference type="Pfam" id="PF01408">
    <property type="entry name" value="GFO_IDH_MocA"/>
    <property type="match status" value="1"/>
</dbReference>
<feature type="region of interest" description="Disordered" evidence="2">
    <location>
        <begin position="286"/>
        <end position="309"/>
    </location>
</feature>
<evidence type="ECO:0000256" key="2">
    <source>
        <dbReference type="SAM" id="MobiDB-lite"/>
    </source>
</evidence>
<dbReference type="InterPro" id="IPR055170">
    <property type="entry name" value="GFO_IDH_MocA-like_dom"/>
</dbReference>
<dbReference type="InterPro" id="IPR050463">
    <property type="entry name" value="Gfo/Idh/MocA_oxidrdct_glycsds"/>
</dbReference>
<reference evidence="5" key="1">
    <citation type="submission" date="2018-05" db="EMBL/GenBank/DDBJ databases">
        <authorList>
            <person name="Lanie J.A."/>
            <person name="Ng W.-L."/>
            <person name="Kazmierczak K.M."/>
            <person name="Andrzejewski T.M."/>
            <person name="Davidsen T.M."/>
            <person name="Wayne K.J."/>
            <person name="Tettelin H."/>
            <person name="Glass J.I."/>
            <person name="Rusch D."/>
            <person name="Podicherti R."/>
            <person name="Tsui H.-C.T."/>
            <person name="Winkler M.E."/>
        </authorList>
    </citation>
    <scope>NUCLEOTIDE SEQUENCE</scope>
</reference>
<keyword evidence="1" id="KW-0560">Oxidoreductase</keyword>
<dbReference type="InterPro" id="IPR000683">
    <property type="entry name" value="Gfo/Idh/MocA-like_OxRdtase_N"/>
</dbReference>
<evidence type="ECO:0000259" key="3">
    <source>
        <dbReference type="Pfam" id="PF01408"/>
    </source>
</evidence>
<sequence length="309" mass="34052">MATRRIRVGVIGLGFGLYHIRGYQQCPDVEVFAVCARTDETVKNTACEFGVPHAVTDSRDLLEMEEIEAVSICTPVYLHHGMTLEAIKAGKHVLSEKPLALDRMLGQEMLDRATQAGIIHMTNFGGRFNNAAYQLKSLMEQGWLGDLFHINARYLMAYRADPAVPHGWRDQRNLGGMGALGDLGVHLIDMVRWWAGDLEAVLASMQAPITERRNAATGDMETSELEDASSFLATIEGGAQGVFHVSRCAIGSNYIHVDLHGCEGSLSFQFDRDTMQATLFGSEGLHGERKDITPHDIQTPSPQQHFING</sequence>
<accession>A0A382IRB4</accession>
<feature type="compositionally biased region" description="Polar residues" evidence="2">
    <location>
        <begin position="296"/>
        <end position="309"/>
    </location>
</feature>
<dbReference type="SUPFAM" id="SSF55347">
    <property type="entry name" value="Glyceraldehyde-3-phosphate dehydrogenase-like, C-terminal domain"/>
    <property type="match status" value="1"/>
</dbReference>
<protein>
    <recommendedName>
        <fullName evidence="6">Gfo/Idh/MocA-like oxidoreductase N-terminal domain-containing protein</fullName>
    </recommendedName>
</protein>
<evidence type="ECO:0000313" key="5">
    <source>
        <dbReference type="EMBL" id="SVC02098.1"/>
    </source>
</evidence>